<dbReference type="EMBL" id="QWDN01000002">
    <property type="protein sequence ID" value="TEB45142.1"/>
    <property type="molecule type" value="Genomic_DNA"/>
</dbReference>
<accession>A0A4Y7UH12</accession>
<proteinExistence type="predicted"/>
<evidence type="ECO:0000313" key="7">
    <source>
        <dbReference type="Proteomes" id="UP000295270"/>
    </source>
</evidence>
<dbReference type="SUPFAM" id="SSF46689">
    <property type="entry name" value="Homeodomain-like"/>
    <property type="match status" value="1"/>
</dbReference>
<evidence type="ECO:0000256" key="3">
    <source>
        <dbReference type="ARBA" id="ARBA00023163"/>
    </source>
</evidence>
<evidence type="ECO:0000259" key="4">
    <source>
        <dbReference type="PROSITE" id="PS01124"/>
    </source>
</evidence>
<reference evidence="5" key="3">
    <citation type="submission" date="2019-03" db="EMBL/GenBank/DDBJ databases">
        <authorList>
            <person name="Whitman W."/>
            <person name="Huntemann M."/>
            <person name="Clum A."/>
            <person name="Pillay M."/>
            <person name="Palaniappan K."/>
            <person name="Varghese N."/>
            <person name="Mikhailova N."/>
            <person name="Stamatis D."/>
            <person name="Reddy T."/>
            <person name="Daum C."/>
            <person name="Shapiro N."/>
            <person name="Ivanova N."/>
            <person name="Kyrpides N."/>
            <person name="Woyke T."/>
        </authorList>
    </citation>
    <scope>NUCLEOTIDE SEQUENCE</scope>
    <source>
        <strain evidence="5">P5626</strain>
    </source>
</reference>
<dbReference type="Pfam" id="PF12833">
    <property type="entry name" value="HTH_18"/>
    <property type="match status" value="1"/>
</dbReference>
<dbReference type="PANTHER" id="PTHR43280:SF32">
    <property type="entry name" value="TRANSCRIPTIONAL REGULATORY PROTEIN"/>
    <property type="match status" value="1"/>
</dbReference>
<dbReference type="InterPro" id="IPR018060">
    <property type="entry name" value="HTH_AraC"/>
</dbReference>
<evidence type="ECO:0000256" key="1">
    <source>
        <dbReference type="ARBA" id="ARBA00023015"/>
    </source>
</evidence>
<dbReference type="Gene3D" id="1.10.10.60">
    <property type="entry name" value="Homeodomain-like"/>
    <property type="match status" value="1"/>
</dbReference>
<comment type="caution">
    <text evidence="6">The sequence shown here is derived from an EMBL/GenBank/DDBJ whole genome shotgun (WGS) entry which is preliminary data.</text>
</comment>
<evidence type="ECO:0000256" key="2">
    <source>
        <dbReference type="ARBA" id="ARBA00023125"/>
    </source>
</evidence>
<evidence type="ECO:0000313" key="5">
    <source>
        <dbReference type="EMBL" id="TCN59890.1"/>
    </source>
</evidence>
<sequence length="285" mass="32377">MLSLSNLLVEKEIKNSFSIHFFEDKEYGQLSTYRLTYNRILLINSGIGEVVIDTETFEISADTLFLVAKGQLIHFKPNSKFTGYELSFGDCFWERTPSSANNCKAVLFNNASANQTIPLLKENNDELNAVFKSLLYEFKKDEYINQLDAMAAYLKIIMIKIANVNHSLAKGFDSYENQLYARFLELISKNYKTSREVADYAGLLGISARKLTDLSKRCSDRGAKELINGQILAEAKRSLQFTSDPIKEIAFQLNFATPDQFSHFFKKNTQVSPLDYRALFLGIGV</sequence>
<reference evidence="6 8" key="2">
    <citation type="journal article" date="2018" name="Syst. Appl. Microbiol.">
        <title>Flavobacterium circumlabens sp. nov. and Flavobacterium cupreum sp. nov., two psychrotrophic species isolated from Antarctic environmental samples.</title>
        <authorList>
            <person name="Kralova S."/>
            <person name="Busse H.J."/>
            <person name="Svec P."/>
            <person name="Maslanova I."/>
            <person name="Stankova E."/>
            <person name="Bartak M."/>
            <person name="Sedlacek I."/>
        </authorList>
    </citation>
    <scope>NUCLEOTIDE SEQUENCE [LARGE SCALE GENOMIC DNA]</scope>
    <source>
        <strain evidence="6 8">CCM 8828</strain>
    </source>
</reference>
<evidence type="ECO:0000313" key="8">
    <source>
        <dbReference type="Proteomes" id="UP000298340"/>
    </source>
</evidence>
<organism evidence="6 8">
    <name type="scientific">Flavobacterium circumlabens</name>
    <dbReference type="NCBI Taxonomy" id="2133765"/>
    <lineage>
        <taxon>Bacteria</taxon>
        <taxon>Pseudomonadati</taxon>
        <taxon>Bacteroidota</taxon>
        <taxon>Flavobacteriia</taxon>
        <taxon>Flavobacteriales</taxon>
        <taxon>Flavobacteriaceae</taxon>
        <taxon>Flavobacterium</taxon>
    </lineage>
</organism>
<dbReference type="PANTHER" id="PTHR43280">
    <property type="entry name" value="ARAC-FAMILY TRANSCRIPTIONAL REGULATOR"/>
    <property type="match status" value="1"/>
</dbReference>
<feature type="domain" description="HTH araC/xylS-type" evidence="4">
    <location>
        <begin position="181"/>
        <end position="279"/>
    </location>
</feature>
<dbReference type="SMART" id="SM00342">
    <property type="entry name" value="HTH_ARAC"/>
    <property type="match status" value="1"/>
</dbReference>
<protein>
    <submittedName>
        <fullName evidence="5">AraC-like DNA-binding protein</fullName>
    </submittedName>
    <submittedName>
        <fullName evidence="6">Helix-turn-helix domain-containing protein</fullName>
    </submittedName>
</protein>
<gene>
    <name evidence="6" type="ORF">D0809_08175</name>
    <name evidence="5" type="ORF">EV142_102510</name>
</gene>
<keyword evidence="1" id="KW-0805">Transcription regulation</keyword>
<dbReference type="AlphaFoldDB" id="A0A4Y7UH12"/>
<dbReference type="OrthoDB" id="931734at2"/>
<keyword evidence="3" id="KW-0804">Transcription</keyword>
<reference evidence="5 7" key="1">
    <citation type="journal article" date="2015" name="Stand. Genomic Sci.">
        <title>Genomic Encyclopedia of Bacterial and Archaeal Type Strains, Phase III: the genomes of soil and plant-associated and newly described type strains.</title>
        <authorList>
            <person name="Whitman W.B."/>
            <person name="Woyke T."/>
            <person name="Klenk H.P."/>
            <person name="Zhou Y."/>
            <person name="Lilburn T.G."/>
            <person name="Beck B.J."/>
            <person name="De Vos P."/>
            <person name="Vandamme P."/>
            <person name="Eisen J.A."/>
            <person name="Garrity G."/>
            <person name="Hugenholtz P."/>
            <person name="Kyrpides N.C."/>
        </authorList>
    </citation>
    <scope>NUCLEOTIDE SEQUENCE [LARGE SCALE GENOMIC DNA]</scope>
    <source>
        <strain evidence="5 7">P5626</strain>
    </source>
</reference>
<dbReference type="GO" id="GO:0003700">
    <property type="term" value="F:DNA-binding transcription factor activity"/>
    <property type="evidence" value="ECO:0007669"/>
    <property type="project" value="InterPro"/>
</dbReference>
<keyword evidence="2" id="KW-0238">DNA-binding</keyword>
<dbReference type="PROSITE" id="PS01124">
    <property type="entry name" value="HTH_ARAC_FAMILY_2"/>
    <property type="match status" value="1"/>
</dbReference>
<dbReference type="EMBL" id="SLWA01000002">
    <property type="protein sequence ID" value="TCN59890.1"/>
    <property type="molecule type" value="Genomic_DNA"/>
</dbReference>
<dbReference type="GO" id="GO:0043565">
    <property type="term" value="F:sequence-specific DNA binding"/>
    <property type="evidence" value="ECO:0007669"/>
    <property type="project" value="InterPro"/>
</dbReference>
<dbReference type="Proteomes" id="UP000295270">
    <property type="component" value="Unassembled WGS sequence"/>
</dbReference>
<keyword evidence="7" id="KW-1185">Reference proteome</keyword>
<dbReference type="Proteomes" id="UP000298340">
    <property type="component" value="Unassembled WGS sequence"/>
</dbReference>
<name>A0A4Y7UH12_9FLAO</name>
<dbReference type="InterPro" id="IPR009057">
    <property type="entry name" value="Homeodomain-like_sf"/>
</dbReference>
<evidence type="ECO:0000313" key="6">
    <source>
        <dbReference type="EMBL" id="TEB45142.1"/>
    </source>
</evidence>
<dbReference type="RefSeq" id="WP_132033900.1">
    <property type="nucleotide sequence ID" value="NZ_QWDN01000002.1"/>
</dbReference>